<comment type="caution">
    <text evidence="2">The sequence shown here is derived from an EMBL/GenBank/DDBJ whole genome shotgun (WGS) entry which is preliminary data.</text>
</comment>
<reference evidence="2" key="1">
    <citation type="submission" date="2020-06" db="EMBL/GenBank/DDBJ databases">
        <authorList>
            <person name="Li T."/>
            <person name="Hu X."/>
            <person name="Zhang T."/>
            <person name="Song X."/>
            <person name="Zhang H."/>
            <person name="Dai N."/>
            <person name="Sheng W."/>
            <person name="Hou X."/>
            <person name="Wei L."/>
        </authorList>
    </citation>
    <scope>NUCLEOTIDE SEQUENCE</scope>
    <source>
        <strain evidence="2">G02</strain>
        <tissue evidence="2">Leaf</tissue>
    </source>
</reference>
<dbReference type="AlphaFoldDB" id="A0AAW2IR08"/>
<sequence length="1091" mass="124226">MINAGFWNVRGLNRRDHQVAIADLVSEYHLYFIGLLETRVAFNNVACVQRGLLPRWNYYVDYGGPGNRIWLAWDVDFVDVTVVETGDQFIHCSVYIRAFHTRVVITVVYGVNDVIGRRVLWADLGERFTWHNCSRDSRSLWKRLDRLLVNDRWLMNWPSTTYVSLTARTSDHSPLILRGDTTARTVGMFRFDNYLARSTEFTPSVHRIWQHRIVGTAMYAVTRKLKALKPIFRAQRRKKGDLSNNVSLATGFLETAQTLLARDRHCPILLHLEFCCKLVAKRRSSKRVFQIMTPDGQTLTHQSDVTNEFIRYYQELLGGRPRDRFIDLRHLRPWARHIITETEAEALVLPVSPDEVKQALFDIDESKAPGPDGYSAGFFKAAWPVIGGEVTRAIRDFFQTGRLLKQVNATLISLIPKVSNPGVVAEFRPISCCNVLYKVITKILVQRMRGILDTLISPSQNAFVPGRAIGDILLAQELFSGYNQKHLPPRCALKVDLRKAYDTVEWDFLTAVLVLFGFPEQFIQWIVECVTTPSFSVCLNGAPHGFFKGARGLRQGDPMSPFLFVLVMEVLTLILRQRIEQNGGFSYHWRCDRIQLFQLGFADDLLLFSKADPNSVRLFKEGLTVFAGLSGLQANLQKSNLILSRSATPLRDTLLAILDFQEGHLPLRYLGLPLLASRLSVADCRPILQKIEARIRGWDGIVLSFAGRVQLIKSVLSALQVYWAMAFILPKHVIKEIEKRLRNFLWKGSTETGYAKVSWKQVCRPVNEGGLGIRDIHALNKSLMSRHLWRLIMQERSSIWVNWISHYRLQHYSVWTISTRSGTWGWRKLIRLRDSLRPCITYRIGDGTSFSLWHDPWHARGALISHFPLGPQHTSLPITAPLCMVILEESWNWPSVTNMESIDITHELPTIHGGPDRILWTGPQGSFSAAAAYTVFCPPGPTVGIVRWRGKHVVCASYRALLASLVYHLWRERNLRIFQHTTRTVEDIARIVVSDIRDLIICKQLPSSVSTRGFGRFLGTRGLYVRAYCIQSARPGGGKVHGSKRTSKGEARCRMIKDTFFSPSLRFGLGNFKSYVDGPWPNVLGVGPLQN</sequence>
<dbReference type="InterPro" id="IPR000477">
    <property type="entry name" value="RT_dom"/>
</dbReference>
<gene>
    <name evidence="2" type="ORF">Sradi_7193100</name>
</gene>
<name>A0AAW2IR08_SESRA</name>
<accession>A0AAW2IR08</accession>
<organism evidence="2">
    <name type="scientific">Sesamum radiatum</name>
    <name type="common">Black benniseed</name>
    <dbReference type="NCBI Taxonomy" id="300843"/>
    <lineage>
        <taxon>Eukaryota</taxon>
        <taxon>Viridiplantae</taxon>
        <taxon>Streptophyta</taxon>
        <taxon>Embryophyta</taxon>
        <taxon>Tracheophyta</taxon>
        <taxon>Spermatophyta</taxon>
        <taxon>Magnoliopsida</taxon>
        <taxon>eudicotyledons</taxon>
        <taxon>Gunneridae</taxon>
        <taxon>Pentapetalae</taxon>
        <taxon>asterids</taxon>
        <taxon>lamiids</taxon>
        <taxon>Lamiales</taxon>
        <taxon>Pedaliaceae</taxon>
        <taxon>Sesamum</taxon>
    </lineage>
</organism>
<dbReference type="PROSITE" id="PS50878">
    <property type="entry name" value="RT_POL"/>
    <property type="match status" value="1"/>
</dbReference>
<protein>
    <submittedName>
        <fullName evidence="2">Retrovirus-related Pol polyprotein from type-2 retrotransposable element R2DM</fullName>
    </submittedName>
</protein>
<dbReference type="SUPFAM" id="SSF56219">
    <property type="entry name" value="DNase I-like"/>
    <property type="match status" value="1"/>
</dbReference>
<dbReference type="EMBL" id="JACGWJ010001124">
    <property type="protein sequence ID" value="KAL0284584.1"/>
    <property type="molecule type" value="Genomic_DNA"/>
</dbReference>
<dbReference type="SUPFAM" id="SSF56672">
    <property type="entry name" value="DNA/RNA polymerases"/>
    <property type="match status" value="1"/>
</dbReference>
<dbReference type="PANTHER" id="PTHR33116:SF78">
    <property type="entry name" value="OS12G0587133 PROTEIN"/>
    <property type="match status" value="1"/>
</dbReference>
<evidence type="ECO:0000259" key="1">
    <source>
        <dbReference type="PROSITE" id="PS50878"/>
    </source>
</evidence>
<proteinExistence type="predicted"/>
<dbReference type="InterPro" id="IPR036691">
    <property type="entry name" value="Endo/exonu/phosph_ase_sf"/>
</dbReference>
<evidence type="ECO:0000313" key="2">
    <source>
        <dbReference type="EMBL" id="KAL0284584.1"/>
    </source>
</evidence>
<feature type="domain" description="Reverse transcriptase" evidence="1">
    <location>
        <begin position="396"/>
        <end position="674"/>
    </location>
</feature>
<dbReference type="PANTHER" id="PTHR33116">
    <property type="entry name" value="REVERSE TRANSCRIPTASE ZINC-BINDING DOMAIN-CONTAINING PROTEIN-RELATED-RELATED"/>
    <property type="match status" value="1"/>
</dbReference>
<dbReference type="Pfam" id="PF00078">
    <property type="entry name" value="RVT_1"/>
    <property type="match status" value="1"/>
</dbReference>
<reference evidence="2" key="2">
    <citation type="journal article" date="2024" name="Plant">
        <title>Genomic evolution and insights into agronomic trait innovations of Sesamum species.</title>
        <authorList>
            <person name="Miao H."/>
            <person name="Wang L."/>
            <person name="Qu L."/>
            <person name="Liu H."/>
            <person name="Sun Y."/>
            <person name="Le M."/>
            <person name="Wang Q."/>
            <person name="Wei S."/>
            <person name="Zheng Y."/>
            <person name="Lin W."/>
            <person name="Duan Y."/>
            <person name="Cao H."/>
            <person name="Xiong S."/>
            <person name="Wang X."/>
            <person name="Wei L."/>
            <person name="Li C."/>
            <person name="Ma Q."/>
            <person name="Ju M."/>
            <person name="Zhao R."/>
            <person name="Li G."/>
            <person name="Mu C."/>
            <person name="Tian Q."/>
            <person name="Mei H."/>
            <person name="Zhang T."/>
            <person name="Gao T."/>
            <person name="Zhang H."/>
        </authorList>
    </citation>
    <scope>NUCLEOTIDE SEQUENCE</scope>
    <source>
        <strain evidence="2">G02</strain>
    </source>
</reference>
<dbReference type="CDD" id="cd01650">
    <property type="entry name" value="RT_nLTR_like"/>
    <property type="match status" value="1"/>
</dbReference>
<dbReference type="InterPro" id="IPR043502">
    <property type="entry name" value="DNA/RNA_pol_sf"/>
</dbReference>